<dbReference type="RefSeq" id="WP_331216674.1">
    <property type="nucleotide sequence ID" value="NZ_JAZGQK010000021.1"/>
</dbReference>
<proteinExistence type="predicted"/>
<evidence type="ECO:0008006" key="5">
    <source>
        <dbReference type="Google" id="ProtNLM"/>
    </source>
</evidence>
<evidence type="ECO:0000256" key="1">
    <source>
        <dbReference type="SAM" id="MobiDB-lite"/>
    </source>
</evidence>
<reference evidence="3 4" key="1">
    <citation type="submission" date="2024-01" db="EMBL/GenBank/DDBJ databases">
        <title>Genome insights into Plantactinospora sonchi sp. nov.</title>
        <authorList>
            <person name="Wang L."/>
        </authorList>
    </citation>
    <scope>NUCLEOTIDE SEQUENCE [LARGE SCALE GENOMIC DNA]</scope>
    <source>
        <strain evidence="3 4">NEAU-QY2</strain>
    </source>
</reference>
<feature type="region of interest" description="Disordered" evidence="1">
    <location>
        <begin position="26"/>
        <end position="101"/>
    </location>
</feature>
<gene>
    <name evidence="3" type="ORF">V1633_24205</name>
</gene>
<name>A0ABU7RYJ2_9ACTN</name>
<protein>
    <recommendedName>
        <fullName evidence="5">Right handed beta helix domain-containing protein</fullName>
    </recommendedName>
</protein>
<evidence type="ECO:0000313" key="4">
    <source>
        <dbReference type="Proteomes" id="UP001332243"/>
    </source>
</evidence>
<keyword evidence="2" id="KW-0732">Signal</keyword>
<accession>A0ABU7RYJ2</accession>
<keyword evidence="4" id="KW-1185">Reference proteome</keyword>
<evidence type="ECO:0000313" key="3">
    <source>
        <dbReference type="EMBL" id="MEE6261592.1"/>
    </source>
</evidence>
<feature type="signal peptide" evidence="2">
    <location>
        <begin position="1"/>
        <end position="27"/>
    </location>
</feature>
<organism evidence="3 4">
    <name type="scientific">Plantactinospora sonchi</name>
    <dbReference type="NCBI Taxonomy" id="1544735"/>
    <lineage>
        <taxon>Bacteria</taxon>
        <taxon>Bacillati</taxon>
        <taxon>Actinomycetota</taxon>
        <taxon>Actinomycetes</taxon>
        <taxon>Micromonosporales</taxon>
        <taxon>Micromonosporaceae</taxon>
        <taxon>Plantactinospora</taxon>
    </lineage>
</organism>
<dbReference type="InterPro" id="IPR011050">
    <property type="entry name" value="Pectin_lyase_fold/virulence"/>
</dbReference>
<comment type="caution">
    <text evidence="3">The sequence shown here is derived from an EMBL/GenBank/DDBJ whole genome shotgun (WGS) entry which is preliminary data.</text>
</comment>
<dbReference type="EMBL" id="JAZGQK010000021">
    <property type="protein sequence ID" value="MEE6261592.1"/>
    <property type="molecule type" value="Genomic_DNA"/>
</dbReference>
<feature type="compositionally biased region" description="Basic and acidic residues" evidence="1">
    <location>
        <begin position="86"/>
        <end position="95"/>
    </location>
</feature>
<feature type="compositionally biased region" description="Low complexity" evidence="1">
    <location>
        <begin position="38"/>
        <end position="52"/>
    </location>
</feature>
<dbReference type="SUPFAM" id="SSF51126">
    <property type="entry name" value="Pectin lyase-like"/>
    <property type="match status" value="1"/>
</dbReference>
<dbReference type="Proteomes" id="UP001332243">
    <property type="component" value="Unassembled WGS sequence"/>
</dbReference>
<feature type="chain" id="PRO_5045648435" description="Right handed beta helix domain-containing protein" evidence="2">
    <location>
        <begin position="28"/>
        <end position="398"/>
    </location>
</feature>
<evidence type="ECO:0000256" key="2">
    <source>
        <dbReference type="SAM" id="SignalP"/>
    </source>
</evidence>
<sequence length="398" mass="40515">MRIRIVAARALTGLLTTAVLVGCGSSAQDRTAGPAWDPAVTAAPTPTASAAAPPSPTASPSPSRSVPTLPRPGNPRGRAQVPAEARAADTRKPDRVIGNGTPRSCTSEAVVAAVARGGVITFSCGPAPVTITMKATAKIRNSTGPRIVLDGGGKVTLSGGGMRRILYMNTCDQAQGWTTSHCQDQDHPQLTVQNLVFADGNSTGDRVEGGGGGAIFVRGGRFKVVNSRFVRNRCDQTGPDLGGAAIRVLSQFKGLPVYVVNSTFGGASGQGGTCANGGALSSIGVSWVVLNSVLSHNRAVGRGANPARGGTPGGGSGGAIYTDGNRFTVTIAGSVIEDNRANEGGGAIFFVSNDRTGTMKIDGSSLRRNPSDGFETRGFPGIFFLGARNPTVTGSTPR</sequence>
<dbReference type="PROSITE" id="PS51257">
    <property type="entry name" value="PROKAR_LIPOPROTEIN"/>
    <property type="match status" value="1"/>
</dbReference>